<dbReference type="AlphaFoldDB" id="A0A0F9AHT8"/>
<name>A0A0F9AHT8_9ZZZZ</name>
<gene>
    <name evidence="1" type="ORF">LCGC14_2648730</name>
</gene>
<reference evidence="1" key="1">
    <citation type="journal article" date="2015" name="Nature">
        <title>Complex archaea that bridge the gap between prokaryotes and eukaryotes.</title>
        <authorList>
            <person name="Spang A."/>
            <person name="Saw J.H."/>
            <person name="Jorgensen S.L."/>
            <person name="Zaremba-Niedzwiedzka K."/>
            <person name="Martijn J."/>
            <person name="Lind A.E."/>
            <person name="van Eijk R."/>
            <person name="Schleper C."/>
            <person name="Guy L."/>
            <person name="Ettema T.J."/>
        </authorList>
    </citation>
    <scope>NUCLEOTIDE SEQUENCE</scope>
</reference>
<dbReference type="InterPro" id="IPR016024">
    <property type="entry name" value="ARM-type_fold"/>
</dbReference>
<proteinExistence type="predicted"/>
<dbReference type="EMBL" id="LAZR01045871">
    <property type="protein sequence ID" value="KKK97840.1"/>
    <property type="molecule type" value="Genomic_DNA"/>
</dbReference>
<organism evidence="1">
    <name type="scientific">marine sediment metagenome</name>
    <dbReference type="NCBI Taxonomy" id="412755"/>
    <lineage>
        <taxon>unclassified sequences</taxon>
        <taxon>metagenomes</taxon>
        <taxon>ecological metagenomes</taxon>
    </lineage>
</organism>
<protein>
    <submittedName>
        <fullName evidence="1">Uncharacterized protein</fullName>
    </submittedName>
</protein>
<sequence length="149" mass="17096">MFNLYNTYEKFQKVNDGKKMSIIEGYLVSALKSDNPADWVMLFLQIAQNDKSPCVKHEAAFNTGQVFSKHEFNEELESIKDHIAHAFCEIVETDESLVMKHETMESMGDAGFDTPEVRALLYKYSQDENYDVANTAQISYWQITGEGFD</sequence>
<dbReference type="SUPFAM" id="SSF48371">
    <property type="entry name" value="ARM repeat"/>
    <property type="match status" value="1"/>
</dbReference>
<evidence type="ECO:0000313" key="1">
    <source>
        <dbReference type="EMBL" id="KKK97840.1"/>
    </source>
</evidence>
<accession>A0A0F9AHT8</accession>
<comment type="caution">
    <text evidence="1">The sequence shown here is derived from an EMBL/GenBank/DDBJ whole genome shotgun (WGS) entry which is preliminary data.</text>
</comment>